<evidence type="ECO:0008006" key="4">
    <source>
        <dbReference type="Google" id="ProtNLM"/>
    </source>
</evidence>
<organism evidence="2 3">
    <name type="scientific">Austropuccinia psidii MF-1</name>
    <dbReference type="NCBI Taxonomy" id="1389203"/>
    <lineage>
        <taxon>Eukaryota</taxon>
        <taxon>Fungi</taxon>
        <taxon>Dikarya</taxon>
        <taxon>Basidiomycota</taxon>
        <taxon>Pucciniomycotina</taxon>
        <taxon>Pucciniomycetes</taxon>
        <taxon>Pucciniales</taxon>
        <taxon>Sphaerophragmiaceae</taxon>
        <taxon>Austropuccinia</taxon>
    </lineage>
</organism>
<keyword evidence="3" id="KW-1185">Reference proteome</keyword>
<gene>
    <name evidence="2" type="ORF">O181_091845</name>
</gene>
<dbReference type="Gene3D" id="3.40.50.300">
    <property type="entry name" value="P-loop containing nucleotide triphosphate hydrolases"/>
    <property type="match status" value="1"/>
</dbReference>
<evidence type="ECO:0000256" key="1">
    <source>
        <dbReference type="ARBA" id="ARBA00047984"/>
    </source>
</evidence>
<dbReference type="OrthoDB" id="2967416at2759"/>
<dbReference type="GO" id="GO:0071013">
    <property type="term" value="C:catalytic step 2 spliceosome"/>
    <property type="evidence" value="ECO:0007669"/>
    <property type="project" value="TreeGrafter"/>
</dbReference>
<dbReference type="SUPFAM" id="SSF52540">
    <property type="entry name" value="P-loop containing nucleoside triphosphate hydrolases"/>
    <property type="match status" value="1"/>
</dbReference>
<name>A0A9Q3IYJ8_9BASI</name>
<protein>
    <recommendedName>
        <fullName evidence="4">Helicase ATP-binding domain-containing protein</fullName>
    </recommendedName>
</protein>
<dbReference type="PANTHER" id="PTHR18934:SF83">
    <property type="entry name" value="PRE-MRNA-SPLICING FACTOR ATP-DEPENDENT RNA HELICASE DHX16"/>
    <property type="match status" value="1"/>
</dbReference>
<dbReference type="GO" id="GO:0003724">
    <property type="term" value="F:RNA helicase activity"/>
    <property type="evidence" value="ECO:0007669"/>
    <property type="project" value="UniProtKB-EC"/>
</dbReference>
<comment type="catalytic activity">
    <reaction evidence="1">
        <text>ATP + H2O = ADP + phosphate + H(+)</text>
        <dbReference type="Rhea" id="RHEA:13065"/>
        <dbReference type="ChEBI" id="CHEBI:15377"/>
        <dbReference type="ChEBI" id="CHEBI:15378"/>
        <dbReference type="ChEBI" id="CHEBI:30616"/>
        <dbReference type="ChEBI" id="CHEBI:43474"/>
        <dbReference type="ChEBI" id="CHEBI:456216"/>
        <dbReference type="EC" id="3.6.4.13"/>
    </reaction>
</comment>
<dbReference type="EMBL" id="AVOT02058209">
    <property type="protein sequence ID" value="MBW0552130.1"/>
    <property type="molecule type" value="Genomic_DNA"/>
</dbReference>
<reference evidence="2" key="1">
    <citation type="submission" date="2021-03" db="EMBL/GenBank/DDBJ databases">
        <title>Draft genome sequence of rust myrtle Austropuccinia psidii MF-1, a brazilian biotype.</title>
        <authorList>
            <person name="Quecine M.C."/>
            <person name="Pachon D.M.R."/>
            <person name="Bonatelli M.L."/>
            <person name="Correr F.H."/>
            <person name="Franceschini L.M."/>
            <person name="Leite T.F."/>
            <person name="Margarido G.R.A."/>
            <person name="Almeida C.A."/>
            <person name="Ferrarezi J.A."/>
            <person name="Labate C.A."/>
        </authorList>
    </citation>
    <scope>NUCLEOTIDE SEQUENCE</scope>
    <source>
        <strain evidence="2">MF-1</strain>
    </source>
</reference>
<dbReference type="PANTHER" id="PTHR18934">
    <property type="entry name" value="ATP-DEPENDENT RNA HELICASE"/>
    <property type="match status" value="1"/>
</dbReference>
<sequence>MAPRLAVPNPDVLQQCRVRDAIGYSIRLEDCTSAKMAIKYMTNGMLLREFMTKPDLAAYTAMIMDEAHELSMVREVSLIVVVRNPFSKELSIKIKTIILAYCNDTVCGITQFLIICKKLSKEIFHSKRTQWVKICD</sequence>
<dbReference type="AlphaFoldDB" id="A0A9Q3IYJ8"/>
<accession>A0A9Q3IYJ8</accession>
<dbReference type="Proteomes" id="UP000765509">
    <property type="component" value="Unassembled WGS sequence"/>
</dbReference>
<proteinExistence type="predicted"/>
<evidence type="ECO:0000313" key="2">
    <source>
        <dbReference type="EMBL" id="MBW0552130.1"/>
    </source>
</evidence>
<evidence type="ECO:0000313" key="3">
    <source>
        <dbReference type="Proteomes" id="UP000765509"/>
    </source>
</evidence>
<dbReference type="InterPro" id="IPR027417">
    <property type="entry name" value="P-loop_NTPase"/>
</dbReference>
<dbReference type="GO" id="GO:0003723">
    <property type="term" value="F:RNA binding"/>
    <property type="evidence" value="ECO:0007669"/>
    <property type="project" value="TreeGrafter"/>
</dbReference>
<comment type="caution">
    <text evidence="2">The sequence shown here is derived from an EMBL/GenBank/DDBJ whole genome shotgun (WGS) entry which is preliminary data.</text>
</comment>